<evidence type="ECO:0000313" key="1">
    <source>
        <dbReference type="EMBL" id="GAA2133169.1"/>
    </source>
</evidence>
<proteinExistence type="predicted"/>
<dbReference type="EMBL" id="BAAANT010000003">
    <property type="protein sequence ID" value="GAA2133169.1"/>
    <property type="molecule type" value="Genomic_DNA"/>
</dbReference>
<evidence type="ECO:0008006" key="3">
    <source>
        <dbReference type="Google" id="ProtNLM"/>
    </source>
</evidence>
<protein>
    <recommendedName>
        <fullName evidence="3">E2/UBC family protein E</fullName>
    </recommendedName>
</protein>
<dbReference type="Pfam" id="PF14462">
    <property type="entry name" value="Prok-E2_E"/>
    <property type="match status" value="1"/>
</dbReference>
<gene>
    <name evidence="1" type="ORF">GCM10009760_09050</name>
</gene>
<dbReference type="InterPro" id="IPR025701">
    <property type="entry name" value="UBQ-conjugat_E2_E"/>
</dbReference>
<dbReference type="RefSeq" id="WP_344460916.1">
    <property type="nucleotide sequence ID" value="NZ_BAAANT010000003.1"/>
</dbReference>
<name>A0ABP5KLX5_9ACTN</name>
<keyword evidence="2" id="KW-1185">Reference proteome</keyword>
<evidence type="ECO:0000313" key="2">
    <source>
        <dbReference type="Proteomes" id="UP001422759"/>
    </source>
</evidence>
<organism evidence="1 2">
    <name type="scientific">Kitasatospora kazusensis</name>
    <dbReference type="NCBI Taxonomy" id="407974"/>
    <lineage>
        <taxon>Bacteria</taxon>
        <taxon>Bacillati</taxon>
        <taxon>Actinomycetota</taxon>
        <taxon>Actinomycetes</taxon>
        <taxon>Kitasatosporales</taxon>
        <taxon>Streptomycetaceae</taxon>
        <taxon>Kitasatospora</taxon>
    </lineage>
</organism>
<dbReference type="Proteomes" id="UP001422759">
    <property type="component" value="Unassembled WGS sequence"/>
</dbReference>
<comment type="caution">
    <text evidence="1">The sequence shown here is derived from an EMBL/GenBank/DDBJ whole genome shotgun (WGS) entry which is preliminary data.</text>
</comment>
<sequence length="155" mass="17517">MATDLSAAGRRRSRLQAEVQLLAQRYRDVSFDRQDASWVHIGRFPVPGGWNRPQVEILIDVPHGNPGYPSVAPQWFWTDRDLRTSDGRAIQHFFTSGGSSLADRSYTTKGWGHFCIHVTSWLPSSGLRIREGHNLLSYLDLIAAVFRDRQRLAGG</sequence>
<accession>A0ABP5KLX5</accession>
<reference evidence="2" key="1">
    <citation type="journal article" date="2019" name="Int. J. Syst. Evol. Microbiol.">
        <title>The Global Catalogue of Microorganisms (GCM) 10K type strain sequencing project: providing services to taxonomists for standard genome sequencing and annotation.</title>
        <authorList>
            <consortium name="The Broad Institute Genomics Platform"/>
            <consortium name="The Broad Institute Genome Sequencing Center for Infectious Disease"/>
            <person name="Wu L."/>
            <person name="Ma J."/>
        </authorList>
    </citation>
    <scope>NUCLEOTIDE SEQUENCE [LARGE SCALE GENOMIC DNA]</scope>
    <source>
        <strain evidence="2">JCM 14560</strain>
    </source>
</reference>